<accession>A0A975BWD6</accession>
<sequence length="141" mass="15983">MTSHTITLELPESIYIRLQQAARATKQSLNDMILRAIQTGSPPSWDDVPAEFQADLAALDRLDDRSLWRIAGSRQTGADFVCYQALLDRNRNGTISDAERRELTELRIESDRLMIRKAHAAALLRWRGHQIPPADKFQVTG</sequence>
<gene>
    <name evidence="1" type="ORF">dnm_090690</name>
</gene>
<reference evidence="1" key="1">
    <citation type="journal article" date="2021" name="Microb. Physiol.">
        <title>Proteogenomic Insights into the Physiology of Marine, Sulfate-Reducing, Filamentous Desulfonema limicola and Desulfonema magnum.</title>
        <authorList>
            <person name="Schnaars V."/>
            <person name="Wohlbrand L."/>
            <person name="Scheve S."/>
            <person name="Hinrichs C."/>
            <person name="Reinhardt R."/>
            <person name="Rabus R."/>
        </authorList>
    </citation>
    <scope>NUCLEOTIDE SEQUENCE</scope>
    <source>
        <strain evidence="1">4be13</strain>
    </source>
</reference>
<protein>
    <submittedName>
        <fullName evidence="1">Uncharacterized protein</fullName>
    </submittedName>
</protein>
<dbReference type="Proteomes" id="UP000663722">
    <property type="component" value="Chromosome"/>
</dbReference>
<dbReference type="AlphaFoldDB" id="A0A975BWD6"/>
<proteinExistence type="predicted"/>
<evidence type="ECO:0000313" key="2">
    <source>
        <dbReference type="Proteomes" id="UP000663722"/>
    </source>
</evidence>
<dbReference type="KEGG" id="dmm:dnm_090690"/>
<evidence type="ECO:0000313" key="1">
    <source>
        <dbReference type="EMBL" id="QTA92976.1"/>
    </source>
</evidence>
<keyword evidence="2" id="KW-1185">Reference proteome</keyword>
<dbReference type="EMBL" id="CP061800">
    <property type="protein sequence ID" value="QTA92976.1"/>
    <property type="molecule type" value="Genomic_DNA"/>
</dbReference>
<dbReference type="RefSeq" id="WP_207680119.1">
    <property type="nucleotide sequence ID" value="NZ_CP061800.1"/>
</dbReference>
<organism evidence="1 2">
    <name type="scientific">Desulfonema magnum</name>
    <dbReference type="NCBI Taxonomy" id="45655"/>
    <lineage>
        <taxon>Bacteria</taxon>
        <taxon>Pseudomonadati</taxon>
        <taxon>Thermodesulfobacteriota</taxon>
        <taxon>Desulfobacteria</taxon>
        <taxon>Desulfobacterales</taxon>
        <taxon>Desulfococcaceae</taxon>
        <taxon>Desulfonema</taxon>
    </lineage>
</organism>
<name>A0A975BWD6_9BACT</name>